<dbReference type="AlphaFoldDB" id="A0A7W6BTQ4"/>
<dbReference type="Gene3D" id="2.40.50.100">
    <property type="match status" value="1"/>
</dbReference>
<dbReference type="SUPFAM" id="SSF111369">
    <property type="entry name" value="HlyD-like secretion proteins"/>
    <property type="match status" value="1"/>
</dbReference>
<dbReference type="OrthoDB" id="9806939at2"/>
<dbReference type="EMBL" id="JACIDO010000003">
    <property type="protein sequence ID" value="MBB3935859.1"/>
    <property type="molecule type" value="Genomic_DNA"/>
</dbReference>
<organism evidence="7 8">
    <name type="scientific">Aureimonas phyllosphaerae</name>
    <dbReference type="NCBI Taxonomy" id="1166078"/>
    <lineage>
        <taxon>Bacteria</taxon>
        <taxon>Pseudomonadati</taxon>
        <taxon>Pseudomonadota</taxon>
        <taxon>Alphaproteobacteria</taxon>
        <taxon>Hyphomicrobiales</taxon>
        <taxon>Aurantimonadaceae</taxon>
        <taxon>Aureimonas</taxon>
    </lineage>
</organism>
<protein>
    <submittedName>
        <fullName evidence="7">RND family efflux transporter MFP subunit</fullName>
    </submittedName>
</protein>
<feature type="coiled-coil region" evidence="2">
    <location>
        <begin position="139"/>
        <end position="191"/>
    </location>
</feature>
<accession>A0A7W6BTQ4</accession>
<reference evidence="7 8" key="1">
    <citation type="submission" date="2020-08" db="EMBL/GenBank/DDBJ databases">
        <title>Genomic Encyclopedia of Type Strains, Phase IV (KMG-IV): sequencing the most valuable type-strain genomes for metagenomic binning, comparative biology and taxonomic classification.</title>
        <authorList>
            <person name="Goeker M."/>
        </authorList>
    </citation>
    <scope>NUCLEOTIDE SEQUENCE [LARGE SCALE GENOMIC DNA]</scope>
    <source>
        <strain evidence="7 8">DSM 25024</strain>
    </source>
</reference>
<dbReference type="Gene3D" id="1.10.287.470">
    <property type="entry name" value="Helix hairpin bin"/>
    <property type="match status" value="1"/>
</dbReference>
<dbReference type="InterPro" id="IPR058792">
    <property type="entry name" value="Beta-barrel_RND_2"/>
</dbReference>
<evidence type="ECO:0000256" key="1">
    <source>
        <dbReference type="ARBA" id="ARBA00009477"/>
    </source>
</evidence>
<keyword evidence="4" id="KW-0472">Membrane</keyword>
<dbReference type="NCBIfam" id="TIGR01730">
    <property type="entry name" value="RND_mfp"/>
    <property type="match status" value="1"/>
</dbReference>
<evidence type="ECO:0000259" key="5">
    <source>
        <dbReference type="Pfam" id="PF25917"/>
    </source>
</evidence>
<evidence type="ECO:0000313" key="7">
    <source>
        <dbReference type="EMBL" id="MBB3935859.1"/>
    </source>
</evidence>
<sequence length="422" mass="44416">MAVLRQIVVTLLMIAAAGCAWLYLSPAPGRFLLSDGRLPETLRPLVSAISPADDEPKVGATPARQGADRQAPLVAVAQAQPLVTRDRLRAIGTGEALRTVAVRPDVTGIIKSLSFRSGDAVEAGAVLAELQDDAERIAVDRARIAVATAEDQLRRYETLSTTGASITSVQLEEVRRARDAAALDLQAAEVALAKRSIRAPIGGHVGLLNLEVGALVDGSTLIVTVDDRSELRILFDAPEAFASQLSVGHPVSAVPATRSGDTYQGIITALDSRLDQASRTLRAEATIDNAGDRLRPGLSFSIEIGFEGQTYLAVNPLAVQWERTGPFVWMVADDKTTKAPIAIIERNVDTVLVASDTLRAGDTVVTEGVQLLRDGGTVRVRPTTGIDTLPSNQDPPTAETLAPGRRADAGAAIAPTAGTSAR</sequence>
<dbReference type="Proteomes" id="UP000531216">
    <property type="component" value="Unassembled WGS sequence"/>
</dbReference>
<feature type="compositionally biased region" description="Polar residues" evidence="3">
    <location>
        <begin position="385"/>
        <end position="395"/>
    </location>
</feature>
<dbReference type="RefSeq" id="WP_090961174.1">
    <property type="nucleotide sequence ID" value="NZ_FOOA01000003.1"/>
</dbReference>
<evidence type="ECO:0000313" key="8">
    <source>
        <dbReference type="Proteomes" id="UP000531216"/>
    </source>
</evidence>
<dbReference type="GO" id="GO:1990281">
    <property type="term" value="C:efflux pump complex"/>
    <property type="evidence" value="ECO:0007669"/>
    <property type="project" value="TreeGrafter"/>
</dbReference>
<keyword evidence="4" id="KW-1133">Transmembrane helix</keyword>
<keyword evidence="4" id="KW-0812">Transmembrane</keyword>
<comment type="caution">
    <text evidence="7">The sequence shown here is derived from an EMBL/GenBank/DDBJ whole genome shotgun (WGS) entry which is preliminary data.</text>
</comment>
<evidence type="ECO:0000256" key="3">
    <source>
        <dbReference type="SAM" id="MobiDB-lite"/>
    </source>
</evidence>
<dbReference type="PANTHER" id="PTHR30469:SF11">
    <property type="entry name" value="BLL4320 PROTEIN"/>
    <property type="match status" value="1"/>
</dbReference>
<gene>
    <name evidence="7" type="ORF">GGR05_002003</name>
</gene>
<keyword evidence="2" id="KW-0175">Coiled coil</keyword>
<dbReference type="PANTHER" id="PTHR30469">
    <property type="entry name" value="MULTIDRUG RESISTANCE PROTEIN MDTA"/>
    <property type="match status" value="1"/>
</dbReference>
<dbReference type="Gene3D" id="2.40.420.20">
    <property type="match status" value="1"/>
</dbReference>
<name>A0A7W6BTQ4_9HYPH</name>
<evidence type="ECO:0000256" key="2">
    <source>
        <dbReference type="SAM" id="Coils"/>
    </source>
</evidence>
<feature type="domain" description="Multidrug resistance protein MdtA-like barrel-sandwich hybrid" evidence="5">
    <location>
        <begin position="98"/>
        <end position="218"/>
    </location>
</feature>
<evidence type="ECO:0000256" key="4">
    <source>
        <dbReference type="SAM" id="Phobius"/>
    </source>
</evidence>
<dbReference type="GO" id="GO:0015562">
    <property type="term" value="F:efflux transmembrane transporter activity"/>
    <property type="evidence" value="ECO:0007669"/>
    <property type="project" value="TreeGrafter"/>
</dbReference>
<proteinExistence type="inferred from homology"/>
<dbReference type="InterPro" id="IPR058625">
    <property type="entry name" value="MdtA-like_BSH"/>
</dbReference>
<dbReference type="Gene3D" id="2.40.30.170">
    <property type="match status" value="1"/>
</dbReference>
<keyword evidence="8" id="KW-1185">Reference proteome</keyword>
<feature type="domain" description="CusB-like beta-barrel" evidence="6">
    <location>
        <begin position="235"/>
        <end position="304"/>
    </location>
</feature>
<dbReference type="InterPro" id="IPR006143">
    <property type="entry name" value="RND_pump_MFP"/>
</dbReference>
<dbReference type="Pfam" id="PF25954">
    <property type="entry name" value="Beta-barrel_RND_2"/>
    <property type="match status" value="1"/>
</dbReference>
<feature type="transmembrane region" description="Helical" evidence="4">
    <location>
        <begin position="7"/>
        <end position="24"/>
    </location>
</feature>
<feature type="compositionally biased region" description="Low complexity" evidence="3">
    <location>
        <begin position="409"/>
        <end position="422"/>
    </location>
</feature>
<evidence type="ECO:0000259" key="6">
    <source>
        <dbReference type="Pfam" id="PF25954"/>
    </source>
</evidence>
<dbReference type="PROSITE" id="PS51257">
    <property type="entry name" value="PROKAR_LIPOPROTEIN"/>
    <property type="match status" value="1"/>
</dbReference>
<dbReference type="Pfam" id="PF25917">
    <property type="entry name" value="BSH_RND"/>
    <property type="match status" value="1"/>
</dbReference>
<feature type="region of interest" description="Disordered" evidence="3">
    <location>
        <begin position="381"/>
        <end position="422"/>
    </location>
</feature>
<comment type="similarity">
    <text evidence="1">Belongs to the membrane fusion protein (MFP) (TC 8.A.1) family.</text>
</comment>